<evidence type="ECO:0000256" key="22">
    <source>
        <dbReference type="SAM" id="SignalP"/>
    </source>
</evidence>
<keyword evidence="27" id="KW-1185">Reference proteome</keyword>
<dbReference type="InterPro" id="IPR001480">
    <property type="entry name" value="Bulb-type_lectin_dom"/>
</dbReference>
<dbReference type="FunFam" id="3.30.200.20:FF:000178">
    <property type="entry name" value="serine/threonine-protein kinase PBS1-like"/>
    <property type="match status" value="1"/>
</dbReference>
<dbReference type="InterPro" id="IPR051343">
    <property type="entry name" value="G-type_lectin_kinases/EP1-like"/>
</dbReference>
<evidence type="ECO:0000313" key="27">
    <source>
        <dbReference type="Proteomes" id="UP000636800"/>
    </source>
</evidence>
<keyword evidence="10 19" id="KW-0418">Kinase</keyword>
<dbReference type="PROSITE" id="PS00107">
    <property type="entry name" value="PROTEIN_KINASE_ATP"/>
    <property type="match status" value="1"/>
</dbReference>
<evidence type="ECO:0000256" key="20">
    <source>
        <dbReference type="PROSITE-ProRule" id="PRU10141"/>
    </source>
</evidence>
<dbReference type="SMART" id="SM00108">
    <property type="entry name" value="B_lectin"/>
    <property type="match status" value="1"/>
</dbReference>
<protein>
    <recommendedName>
        <fullName evidence="19">Receptor-like serine/threonine-protein kinase</fullName>
        <ecNumber evidence="19">2.7.11.1</ecNumber>
    </recommendedName>
</protein>
<evidence type="ECO:0000256" key="17">
    <source>
        <dbReference type="ARBA" id="ARBA00047899"/>
    </source>
</evidence>
<dbReference type="GO" id="GO:0030246">
    <property type="term" value="F:carbohydrate binding"/>
    <property type="evidence" value="ECO:0007669"/>
    <property type="project" value="UniProtKB-KW"/>
</dbReference>
<dbReference type="Pfam" id="PF00069">
    <property type="entry name" value="Pkinase"/>
    <property type="match status" value="1"/>
</dbReference>
<dbReference type="InterPro" id="IPR000858">
    <property type="entry name" value="S_locus_glycoprot_dom"/>
</dbReference>
<dbReference type="Gene3D" id="2.90.10.10">
    <property type="entry name" value="Bulb-type lectin domain"/>
    <property type="match status" value="1"/>
</dbReference>
<comment type="similarity">
    <text evidence="19">Belongs to the protein kinase superfamily. Ser/Thr protein kinase family.</text>
</comment>
<dbReference type="PANTHER" id="PTHR47976">
    <property type="entry name" value="G-TYPE LECTIN S-RECEPTOR-LIKE SERINE/THREONINE-PROTEIN KINASE SD2-5"/>
    <property type="match status" value="1"/>
</dbReference>
<dbReference type="InterPro" id="IPR036426">
    <property type="entry name" value="Bulb-type_lectin_dom_sf"/>
</dbReference>
<feature type="transmembrane region" description="Helical" evidence="21">
    <location>
        <begin position="433"/>
        <end position="455"/>
    </location>
</feature>
<dbReference type="EMBL" id="JADCNL010000011">
    <property type="protein sequence ID" value="KAG0461472.1"/>
    <property type="molecule type" value="Genomic_DNA"/>
</dbReference>
<dbReference type="FunFam" id="1.10.510.10:FF:000248">
    <property type="entry name" value="S-receptor-like kinase 5"/>
    <property type="match status" value="1"/>
</dbReference>
<evidence type="ECO:0000256" key="11">
    <source>
        <dbReference type="ARBA" id="ARBA00022840"/>
    </source>
</evidence>
<reference evidence="26 27" key="1">
    <citation type="journal article" date="2020" name="Nat. Food">
        <title>A phased Vanilla planifolia genome enables genetic improvement of flavour and production.</title>
        <authorList>
            <person name="Hasing T."/>
            <person name="Tang H."/>
            <person name="Brym M."/>
            <person name="Khazi F."/>
            <person name="Huang T."/>
            <person name="Chambers A.H."/>
        </authorList>
    </citation>
    <scope>NUCLEOTIDE SEQUENCE [LARGE SCALE GENOMIC DNA]</scope>
    <source>
        <tissue evidence="26">Leaf</tissue>
    </source>
</reference>
<keyword evidence="14" id="KW-1015">Disulfide bond</keyword>
<keyword evidence="8" id="KW-0430">Lectin</keyword>
<dbReference type="PROSITE" id="PS50927">
    <property type="entry name" value="BULB_LECTIN"/>
    <property type="match status" value="1"/>
</dbReference>
<keyword evidence="16" id="KW-0325">Glycoprotein</keyword>
<dbReference type="CDD" id="cd01098">
    <property type="entry name" value="PAN_AP_plant"/>
    <property type="match status" value="1"/>
</dbReference>
<dbReference type="PIRSF" id="PIRSF000641">
    <property type="entry name" value="SRK"/>
    <property type="match status" value="1"/>
</dbReference>
<dbReference type="PANTHER" id="PTHR47976:SF110">
    <property type="entry name" value="RECEPTOR-LIKE SERINE_THREONINE-PROTEIN KINASE"/>
    <property type="match status" value="1"/>
</dbReference>
<dbReference type="PROSITE" id="PS00108">
    <property type="entry name" value="PROTEIN_KINASE_ST"/>
    <property type="match status" value="1"/>
</dbReference>
<evidence type="ECO:0000256" key="4">
    <source>
        <dbReference type="ARBA" id="ARBA00022553"/>
    </source>
</evidence>
<dbReference type="OrthoDB" id="43580at2759"/>
<dbReference type="GO" id="GO:0004674">
    <property type="term" value="F:protein serine/threonine kinase activity"/>
    <property type="evidence" value="ECO:0007669"/>
    <property type="project" value="UniProtKB-KW"/>
</dbReference>
<evidence type="ECO:0000256" key="1">
    <source>
        <dbReference type="ARBA" id="ARBA00004479"/>
    </source>
</evidence>
<dbReference type="InterPro" id="IPR024171">
    <property type="entry name" value="SRK-like_kinase"/>
</dbReference>
<keyword evidence="3" id="KW-0245">EGF-like domain</keyword>
<evidence type="ECO:0000256" key="13">
    <source>
        <dbReference type="ARBA" id="ARBA00023136"/>
    </source>
</evidence>
<gene>
    <name evidence="26" type="ORF">HPP92_021769</name>
</gene>
<dbReference type="Gene3D" id="1.10.510.10">
    <property type="entry name" value="Transferase(Phosphotransferase) domain 1"/>
    <property type="match status" value="1"/>
</dbReference>
<evidence type="ECO:0000256" key="18">
    <source>
        <dbReference type="ARBA" id="ARBA00048679"/>
    </source>
</evidence>
<organism evidence="26 27">
    <name type="scientific">Vanilla planifolia</name>
    <name type="common">Vanilla</name>
    <dbReference type="NCBI Taxonomy" id="51239"/>
    <lineage>
        <taxon>Eukaryota</taxon>
        <taxon>Viridiplantae</taxon>
        <taxon>Streptophyta</taxon>
        <taxon>Embryophyta</taxon>
        <taxon>Tracheophyta</taxon>
        <taxon>Spermatophyta</taxon>
        <taxon>Magnoliopsida</taxon>
        <taxon>Liliopsida</taxon>
        <taxon>Asparagales</taxon>
        <taxon>Orchidaceae</taxon>
        <taxon>Vanilloideae</taxon>
        <taxon>Vanilleae</taxon>
        <taxon>Vanilla</taxon>
    </lineage>
</organism>
<dbReference type="SUPFAM" id="SSF56112">
    <property type="entry name" value="Protein kinase-like (PK-like)"/>
    <property type="match status" value="1"/>
</dbReference>
<proteinExistence type="inferred from homology"/>
<evidence type="ECO:0000259" key="24">
    <source>
        <dbReference type="PROSITE" id="PS50927"/>
    </source>
</evidence>
<evidence type="ECO:0000256" key="14">
    <source>
        <dbReference type="ARBA" id="ARBA00023157"/>
    </source>
</evidence>
<evidence type="ECO:0000256" key="3">
    <source>
        <dbReference type="ARBA" id="ARBA00022536"/>
    </source>
</evidence>
<evidence type="ECO:0000256" key="9">
    <source>
        <dbReference type="ARBA" id="ARBA00022741"/>
    </source>
</evidence>
<feature type="domain" description="Apple" evidence="25">
    <location>
        <begin position="319"/>
        <end position="403"/>
    </location>
</feature>
<dbReference type="GO" id="GO:0005524">
    <property type="term" value="F:ATP binding"/>
    <property type="evidence" value="ECO:0007669"/>
    <property type="project" value="UniProtKB-UniRule"/>
</dbReference>
<comment type="catalytic activity">
    <reaction evidence="17 19">
        <text>L-threonyl-[protein] + ATP = O-phospho-L-threonyl-[protein] + ADP + H(+)</text>
        <dbReference type="Rhea" id="RHEA:46608"/>
        <dbReference type="Rhea" id="RHEA-COMP:11060"/>
        <dbReference type="Rhea" id="RHEA-COMP:11605"/>
        <dbReference type="ChEBI" id="CHEBI:15378"/>
        <dbReference type="ChEBI" id="CHEBI:30013"/>
        <dbReference type="ChEBI" id="CHEBI:30616"/>
        <dbReference type="ChEBI" id="CHEBI:61977"/>
        <dbReference type="ChEBI" id="CHEBI:456216"/>
        <dbReference type="EC" id="2.7.11.1"/>
    </reaction>
</comment>
<feature type="transmembrane region" description="Helical" evidence="21">
    <location>
        <begin position="84"/>
        <end position="105"/>
    </location>
</feature>
<evidence type="ECO:0000256" key="10">
    <source>
        <dbReference type="ARBA" id="ARBA00022777"/>
    </source>
</evidence>
<dbReference type="SMART" id="SM00220">
    <property type="entry name" value="S_TKc"/>
    <property type="match status" value="1"/>
</dbReference>
<dbReference type="InterPro" id="IPR000719">
    <property type="entry name" value="Prot_kinase_dom"/>
</dbReference>
<dbReference type="InterPro" id="IPR011009">
    <property type="entry name" value="Kinase-like_dom_sf"/>
</dbReference>
<dbReference type="InterPro" id="IPR003609">
    <property type="entry name" value="Pan_app"/>
</dbReference>
<evidence type="ECO:0000256" key="2">
    <source>
        <dbReference type="ARBA" id="ARBA00022527"/>
    </source>
</evidence>
<keyword evidence="9 19" id="KW-0547">Nucleotide-binding</keyword>
<feature type="domain" description="Bulb-type lectin" evidence="24">
    <location>
        <begin position="48"/>
        <end position="179"/>
    </location>
</feature>
<evidence type="ECO:0000256" key="15">
    <source>
        <dbReference type="ARBA" id="ARBA00023170"/>
    </source>
</evidence>
<dbReference type="CDD" id="cd00028">
    <property type="entry name" value="B_lectin"/>
    <property type="match status" value="1"/>
</dbReference>
<keyword evidence="5 19" id="KW-0808">Transferase</keyword>
<evidence type="ECO:0000256" key="19">
    <source>
        <dbReference type="PIRNR" id="PIRNR000641"/>
    </source>
</evidence>
<evidence type="ECO:0000256" key="6">
    <source>
        <dbReference type="ARBA" id="ARBA00022692"/>
    </source>
</evidence>
<keyword evidence="15" id="KW-0675">Receptor</keyword>
<keyword evidence="13 21" id="KW-0472">Membrane</keyword>
<keyword evidence="4" id="KW-0597">Phosphoprotein</keyword>
<keyword evidence="12 21" id="KW-1133">Transmembrane helix</keyword>
<dbReference type="GO" id="GO:0016020">
    <property type="term" value="C:membrane"/>
    <property type="evidence" value="ECO:0007669"/>
    <property type="project" value="UniProtKB-SubCell"/>
</dbReference>
<accession>A0A835Q4Y9</accession>
<evidence type="ECO:0000256" key="12">
    <source>
        <dbReference type="ARBA" id="ARBA00022989"/>
    </source>
</evidence>
<evidence type="ECO:0000259" key="25">
    <source>
        <dbReference type="PROSITE" id="PS50948"/>
    </source>
</evidence>
<evidence type="ECO:0000313" key="26">
    <source>
        <dbReference type="EMBL" id="KAG0461472.1"/>
    </source>
</evidence>
<comment type="catalytic activity">
    <reaction evidence="18 19">
        <text>L-seryl-[protein] + ATP = O-phospho-L-seryl-[protein] + ADP + H(+)</text>
        <dbReference type="Rhea" id="RHEA:17989"/>
        <dbReference type="Rhea" id="RHEA-COMP:9863"/>
        <dbReference type="Rhea" id="RHEA-COMP:11604"/>
        <dbReference type="ChEBI" id="CHEBI:15378"/>
        <dbReference type="ChEBI" id="CHEBI:29999"/>
        <dbReference type="ChEBI" id="CHEBI:30616"/>
        <dbReference type="ChEBI" id="CHEBI:83421"/>
        <dbReference type="ChEBI" id="CHEBI:456216"/>
        <dbReference type="EC" id="2.7.11.1"/>
    </reaction>
</comment>
<dbReference type="InterPro" id="IPR017441">
    <property type="entry name" value="Protein_kinase_ATP_BS"/>
</dbReference>
<dbReference type="Pfam" id="PF00954">
    <property type="entry name" value="S_locus_glycop"/>
    <property type="match status" value="1"/>
</dbReference>
<dbReference type="AlphaFoldDB" id="A0A835Q4Y9"/>
<dbReference type="Pfam" id="PF01453">
    <property type="entry name" value="B_lectin"/>
    <property type="match status" value="1"/>
</dbReference>
<dbReference type="Pfam" id="PF08276">
    <property type="entry name" value="PAN_2"/>
    <property type="match status" value="1"/>
</dbReference>
<evidence type="ECO:0000259" key="23">
    <source>
        <dbReference type="PROSITE" id="PS50011"/>
    </source>
</evidence>
<dbReference type="GO" id="GO:0048544">
    <property type="term" value="P:recognition of pollen"/>
    <property type="evidence" value="ECO:0007669"/>
    <property type="project" value="InterPro"/>
</dbReference>
<dbReference type="EC" id="2.7.11.1" evidence="19"/>
<evidence type="ECO:0000256" key="21">
    <source>
        <dbReference type="SAM" id="Phobius"/>
    </source>
</evidence>
<evidence type="ECO:0000256" key="8">
    <source>
        <dbReference type="ARBA" id="ARBA00022734"/>
    </source>
</evidence>
<comment type="subcellular location">
    <subcellularLocation>
        <location evidence="1">Membrane</location>
        <topology evidence="1">Single-pass type I membrane protein</topology>
    </subcellularLocation>
</comment>
<feature type="domain" description="Protein kinase" evidence="23">
    <location>
        <begin position="491"/>
        <end position="768"/>
    </location>
</feature>
<dbReference type="CDD" id="cd00054">
    <property type="entry name" value="EGF_CA"/>
    <property type="match status" value="1"/>
</dbReference>
<keyword evidence="6 21" id="KW-0812">Transmembrane</keyword>
<sequence>MLPTAFGLLFLSAVVVGPQLLPVLHANSFDYPTANLSVHWTNSQSLPHNVSFPNGSTVRPLLLRGSFGPSFAFGFFCSSPCDDFLLAIYILLTNSASLITGLVFAPPQVVWTANRDHPVHENATLSFSPNGDLVLRDADGTFVWSTNSSSHAVASVTILDSGNLVLLDSKNNSLWASFDHPTDSLLLGQTLREGQRLTANTSASNATRGQLYLSVLADGLNAFVDSRPPQLYFAYSYLRLESDGHLRLYAWINGWQFLKDVLDVYPDECAYPTTCGQYGICSNGQCSCPQGNNSDSNYFKPVDPRQINFGCDLVTPLSCESMENHSLLALDEVSYFNYVDPSSSAMNGIDAETCKHACLSNCSCKAALFQYSGNTSHGTCYLPSQIFSLMNNRPEISHYNSSAFLKVQAPLASPGTNKDAKVSSGASPRRKKLVIGFLSGGFIFISLLVAFFVIICIRRRRVDQLEEEDEFDDIPGMPSRFSFDELKAATGNFEEKLGQGGFGTVFRGTLNGIDIAVKRLNAVGQGKKEFLVEVQTIGAIHHVNLVRLIGFCAEKAQRLLVFEYLPNGSLEKWIFRKAEDCALDWQTKRKIIIQIAKGLAYLHEECRQRIAHLDIKPQNILLDQDFNVKVADFGLAKLIDRDESQIVTRMRGTPGYLAPEWLTSIITEKVDVYSFGVVVLEIIFGRKNLDLSLPEEESCLVAVIQQKLIDNRLLDLLDECSYDVLSHREEAIEVMRIAIWCLQSETSRRPSMSMVVKALEGSSDMDFNLGYDLLGSNNLFM</sequence>
<dbReference type="PROSITE" id="PS50011">
    <property type="entry name" value="PROTEIN_KINASE_DOM"/>
    <property type="match status" value="1"/>
</dbReference>
<dbReference type="Proteomes" id="UP000636800">
    <property type="component" value="Chromosome 11"/>
</dbReference>
<dbReference type="PROSITE" id="PS50948">
    <property type="entry name" value="PAN"/>
    <property type="match status" value="1"/>
</dbReference>
<dbReference type="Gene3D" id="3.30.200.20">
    <property type="entry name" value="Phosphorylase Kinase, domain 1"/>
    <property type="match status" value="1"/>
</dbReference>
<feature type="binding site" evidence="20">
    <location>
        <position position="518"/>
    </location>
    <ligand>
        <name>ATP</name>
        <dbReference type="ChEBI" id="CHEBI:30616"/>
    </ligand>
</feature>
<feature type="chain" id="PRO_5032511943" description="Receptor-like serine/threonine-protein kinase" evidence="22">
    <location>
        <begin position="27"/>
        <end position="781"/>
    </location>
</feature>
<dbReference type="SUPFAM" id="SSF51110">
    <property type="entry name" value="alpha-D-mannose-specific plant lectins"/>
    <property type="match status" value="1"/>
</dbReference>
<dbReference type="InterPro" id="IPR008271">
    <property type="entry name" value="Ser/Thr_kinase_AS"/>
</dbReference>
<dbReference type="GO" id="GO:0051707">
    <property type="term" value="P:response to other organism"/>
    <property type="evidence" value="ECO:0007669"/>
    <property type="project" value="UniProtKB-ARBA"/>
</dbReference>
<comment type="caution">
    <text evidence="26">The sequence shown here is derived from an EMBL/GenBank/DDBJ whole genome shotgun (WGS) entry which is preliminary data.</text>
</comment>
<keyword evidence="2 19" id="KW-0723">Serine/threonine-protein kinase</keyword>
<feature type="signal peptide" evidence="22">
    <location>
        <begin position="1"/>
        <end position="26"/>
    </location>
</feature>
<evidence type="ECO:0000256" key="7">
    <source>
        <dbReference type="ARBA" id="ARBA00022729"/>
    </source>
</evidence>
<dbReference type="CDD" id="cd14066">
    <property type="entry name" value="STKc_IRAK"/>
    <property type="match status" value="1"/>
</dbReference>
<evidence type="ECO:0000256" key="5">
    <source>
        <dbReference type="ARBA" id="ARBA00022679"/>
    </source>
</evidence>
<evidence type="ECO:0000256" key="16">
    <source>
        <dbReference type="ARBA" id="ARBA00023180"/>
    </source>
</evidence>
<name>A0A835Q4Y9_VANPL</name>
<keyword evidence="7 22" id="KW-0732">Signal</keyword>
<keyword evidence="11 19" id="KW-0067">ATP-binding</keyword>